<gene>
    <name evidence="1" type="ORF">HOLleu_00590</name>
</gene>
<evidence type="ECO:0000313" key="2">
    <source>
        <dbReference type="Proteomes" id="UP001152320"/>
    </source>
</evidence>
<protein>
    <submittedName>
        <fullName evidence="1">Uncharacterized protein</fullName>
    </submittedName>
</protein>
<comment type="caution">
    <text evidence="1">The sequence shown here is derived from an EMBL/GenBank/DDBJ whole genome shotgun (WGS) entry which is preliminary data.</text>
</comment>
<sequence>MSGHVHLVTDRTVKPVIVPPCRVPIAFKSKLKRRWQRREKLGVIQKVKDPSDWVSWLVTACSCYPNGDS</sequence>
<keyword evidence="2" id="KW-1185">Reference proteome</keyword>
<name>A0A9Q1CPN8_HOLLE</name>
<dbReference type="Proteomes" id="UP001152320">
    <property type="component" value="Chromosome 1"/>
</dbReference>
<proteinExistence type="predicted"/>
<organism evidence="1 2">
    <name type="scientific">Holothuria leucospilota</name>
    <name type="common">Black long sea cucumber</name>
    <name type="synonym">Mertensiothuria leucospilota</name>
    <dbReference type="NCBI Taxonomy" id="206669"/>
    <lineage>
        <taxon>Eukaryota</taxon>
        <taxon>Metazoa</taxon>
        <taxon>Echinodermata</taxon>
        <taxon>Eleutherozoa</taxon>
        <taxon>Echinozoa</taxon>
        <taxon>Holothuroidea</taxon>
        <taxon>Aspidochirotacea</taxon>
        <taxon>Aspidochirotida</taxon>
        <taxon>Holothuriidae</taxon>
        <taxon>Holothuria</taxon>
    </lineage>
</organism>
<dbReference type="OrthoDB" id="2286242at2759"/>
<evidence type="ECO:0000313" key="1">
    <source>
        <dbReference type="EMBL" id="KAJ8048324.1"/>
    </source>
</evidence>
<accession>A0A9Q1CPN8</accession>
<dbReference type="AlphaFoldDB" id="A0A9Q1CPN8"/>
<dbReference type="EMBL" id="JAIZAY010000001">
    <property type="protein sequence ID" value="KAJ8048324.1"/>
    <property type="molecule type" value="Genomic_DNA"/>
</dbReference>
<reference evidence="1" key="1">
    <citation type="submission" date="2021-10" db="EMBL/GenBank/DDBJ databases">
        <title>Tropical sea cucumber genome reveals ecological adaptation and Cuvierian tubules defense mechanism.</title>
        <authorList>
            <person name="Chen T."/>
        </authorList>
    </citation>
    <scope>NUCLEOTIDE SEQUENCE</scope>
    <source>
        <strain evidence="1">Nanhai2018</strain>
        <tissue evidence="1">Muscle</tissue>
    </source>
</reference>